<gene>
    <name evidence="2" type="ORF">QEH59_15700</name>
</gene>
<dbReference type="RefSeq" id="WP_308986325.1">
    <property type="nucleotide sequence ID" value="NZ_JARXIC010000036.1"/>
</dbReference>
<sequence length="253" mass="27896">MNSRKLFLLGLLTVCAVPVVSADEKMKAAEMSSINYSDFPSMLSPDDLGFKVLAPFIGKEDLFIQYGAGGYRRIQTVADGLSHTHYYSGSSPLTFYRKGVDAEGEVIYLPVGSCNFKSATKDAVICMQKRGEEYIAFPIDLSLKGQPLGSVRFVNFTPANLVVLLNDERAAIKPGGEVVTTFESKAKTYFNFKIGAMYEDEAKMIYSKRHPFRGGMRILFIGYASRSPASGESPFRVVSHYDKGPEVRAMSAE</sequence>
<keyword evidence="3" id="KW-1185">Reference proteome</keyword>
<protein>
    <submittedName>
        <fullName evidence="2">Uncharacterized protein</fullName>
    </submittedName>
</protein>
<keyword evidence="1" id="KW-0732">Signal</keyword>
<dbReference type="Proteomes" id="UP001243717">
    <property type="component" value="Unassembled WGS sequence"/>
</dbReference>
<comment type="caution">
    <text evidence="2">The sequence shown here is derived from an EMBL/GenBank/DDBJ whole genome shotgun (WGS) entry which is preliminary data.</text>
</comment>
<feature type="signal peptide" evidence="1">
    <location>
        <begin position="1"/>
        <end position="22"/>
    </location>
</feature>
<feature type="chain" id="PRO_5046352952" evidence="1">
    <location>
        <begin position="23"/>
        <end position="253"/>
    </location>
</feature>
<evidence type="ECO:0000313" key="2">
    <source>
        <dbReference type="EMBL" id="MDQ8195878.1"/>
    </source>
</evidence>
<dbReference type="EMBL" id="JARXIC010000036">
    <property type="protein sequence ID" value="MDQ8195878.1"/>
    <property type="molecule type" value="Genomic_DNA"/>
</dbReference>
<accession>A0ABU1AQK6</accession>
<evidence type="ECO:0000313" key="3">
    <source>
        <dbReference type="Proteomes" id="UP001243717"/>
    </source>
</evidence>
<name>A0ABU1AQK6_9BACT</name>
<evidence type="ECO:0000256" key="1">
    <source>
        <dbReference type="SAM" id="SignalP"/>
    </source>
</evidence>
<proteinExistence type="predicted"/>
<reference evidence="2 3" key="1">
    <citation type="submission" date="2023-04" db="EMBL/GenBank/DDBJ databases">
        <title>A novel bacteria isolated from coastal sediment.</title>
        <authorList>
            <person name="Liu X.-J."/>
            <person name="Du Z.-J."/>
        </authorList>
    </citation>
    <scope>NUCLEOTIDE SEQUENCE [LARGE SCALE GENOMIC DNA]</scope>
    <source>
        <strain evidence="2 3">SDUM461004</strain>
    </source>
</reference>
<organism evidence="2 3">
    <name type="scientific">Thalassobacterium sedimentorum</name>
    <dbReference type="NCBI Taxonomy" id="3041258"/>
    <lineage>
        <taxon>Bacteria</taxon>
        <taxon>Pseudomonadati</taxon>
        <taxon>Verrucomicrobiota</taxon>
        <taxon>Opitutia</taxon>
        <taxon>Puniceicoccales</taxon>
        <taxon>Coraliomargaritaceae</taxon>
        <taxon>Thalassobacterium</taxon>
    </lineage>
</organism>